<organism evidence="3 4">
    <name type="scientific">Lepraria neglecta</name>
    <dbReference type="NCBI Taxonomy" id="209136"/>
    <lineage>
        <taxon>Eukaryota</taxon>
        <taxon>Fungi</taxon>
        <taxon>Dikarya</taxon>
        <taxon>Ascomycota</taxon>
        <taxon>Pezizomycotina</taxon>
        <taxon>Lecanoromycetes</taxon>
        <taxon>OSLEUM clade</taxon>
        <taxon>Lecanoromycetidae</taxon>
        <taxon>Lecanorales</taxon>
        <taxon>Lecanorineae</taxon>
        <taxon>Stereocaulaceae</taxon>
        <taxon>Lepraria</taxon>
    </lineage>
</organism>
<protein>
    <submittedName>
        <fullName evidence="3">Uncharacterized protein</fullName>
    </submittedName>
</protein>
<dbReference type="EMBL" id="JASNWA010000011">
    <property type="protein sequence ID" value="KAK3167541.1"/>
    <property type="molecule type" value="Genomic_DNA"/>
</dbReference>
<comment type="caution">
    <text evidence="3">The sequence shown here is derived from an EMBL/GenBank/DDBJ whole genome shotgun (WGS) entry which is preliminary data.</text>
</comment>
<feature type="compositionally biased region" description="Basic and acidic residues" evidence="1">
    <location>
        <begin position="130"/>
        <end position="141"/>
    </location>
</feature>
<sequence>MVQLEAEKDRWLTRPNDVPVGYITVIKGGIFVSHGIWLLCTRKLRAAAKAAGCAFDDLPESEPYHVDVPRQGSIAASRDIEHVEIERRGSLALAREQDLEAGHRTSIPIAKDTITEEADSMKSGKSSVKVRKEEVRASLDG</sequence>
<keyword evidence="2" id="KW-1133">Transmembrane helix</keyword>
<evidence type="ECO:0000313" key="4">
    <source>
        <dbReference type="Proteomes" id="UP001276659"/>
    </source>
</evidence>
<evidence type="ECO:0000313" key="3">
    <source>
        <dbReference type="EMBL" id="KAK3167541.1"/>
    </source>
</evidence>
<keyword evidence="2" id="KW-0812">Transmembrane</keyword>
<evidence type="ECO:0000256" key="1">
    <source>
        <dbReference type="SAM" id="MobiDB-lite"/>
    </source>
</evidence>
<name>A0AAD9YYA2_9LECA</name>
<gene>
    <name evidence="3" type="ORF">OEA41_010668</name>
</gene>
<proteinExistence type="predicted"/>
<dbReference type="Proteomes" id="UP001276659">
    <property type="component" value="Unassembled WGS sequence"/>
</dbReference>
<accession>A0AAD9YYA2</accession>
<evidence type="ECO:0000256" key="2">
    <source>
        <dbReference type="SAM" id="Phobius"/>
    </source>
</evidence>
<reference evidence="3" key="1">
    <citation type="submission" date="2022-11" db="EMBL/GenBank/DDBJ databases">
        <title>Chromosomal genome sequence assembly and mating type (MAT) locus characterization of the leprose asexual lichenized fungus Lepraria neglecta (Nyl.) Erichsen.</title>
        <authorList>
            <person name="Allen J.L."/>
            <person name="Pfeffer B."/>
        </authorList>
    </citation>
    <scope>NUCLEOTIDE SEQUENCE</scope>
    <source>
        <strain evidence="3">Allen 5258</strain>
    </source>
</reference>
<keyword evidence="4" id="KW-1185">Reference proteome</keyword>
<feature type="transmembrane region" description="Helical" evidence="2">
    <location>
        <begin position="20"/>
        <end position="40"/>
    </location>
</feature>
<dbReference type="AlphaFoldDB" id="A0AAD9YYA2"/>
<feature type="region of interest" description="Disordered" evidence="1">
    <location>
        <begin position="104"/>
        <end position="141"/>
    </location>
</feature>
<keyword evidence="2" id="KW-0472">Membrane</keyword>